<organism evidence="2 3">
    <name type="scientific">Pseudohalocynthiibacter aestuariivivens</name>
    <dbReference type="NCBI Taxonomy" id="1591409"/>
    <lineage>
        <taxon>Bacteria</taxon>
        <taxon>Pseudomonadati</taxon>
        <taxon>Pseudomonadota</taxon>
        <taxon>Alphaproteobacteria</taxon>
        <taxon>Rhodobacterales</taxon>
        <taxon>Paracoccaceae</taxon>
        <taxon>Pseudohalocynthiibacter</taxon>
    </lineage>
</organism>
<dbReference type="InterPro" id="IPR012433">
    <property type="entry name" value="Imm11"/>
</dbReference>
<dbReference type="RefSeq" id="WP_343229442.1">
    <property type="nucleotide sequence ID" value="NZ_JAGFNU010000002.1"/>
</dbReference>
<name>A0ABV5JHT4_9RHOB</name>
<dbReference type="Pfam" id="PF07791">
    <property type="entry name" value="Imm11"/>
    <property type="match status" value="1"/>
</dbReference>
<evidence type="ECO:0000313" key="2">
    <source>
        <dbReference type="EMBL" id="MFB9232411.1"/>
    </source>
</evidence>
<evidence type="ECO:0000313" key="3">
    <source>
        <dbReference type="Proteomes" id="UP001589683"/>
    </source>
</evidence>
<accession>A0ABV5JHT4</accession>
<sequence>MTYVLHIPSEAPFVQGGDFPEFFKLVPDLHTRSVLSGVYRYGKRTLTSDEVPREVVLHKKRKSMPDCFLTTGSLALVTSKVREILEQFDPGLHQFFPIDVRFKSSTQPEGEYFAMNVTRMQDSIVDDVSSVAPFHGHVSEKMHIHHFRKNATVRKFALSGANLWREKRYPASFMMSDAFFEALKAQKIKRFRPYKAKEI</sequence>
<proteinExistence type="predicted"/>
<keyword evidence="3" id="KW-1185">Reference proteome</keyword>
<gene>
    <name evidence="2" type="ORF">ACFFUT_11505</name>
</gene>
<comment type="caution">
    <text evidence="2">The sequence shown here is derived from an EMBL/GenBank/DDBJ whole genome shotgun (WGS) entry which is preliminary data.</text>
</comment>
<reference evidence="2 3" key="1">
    <citation type="submission" date="2024-09" db="EMBL/GenBank/DDBJ databases">
        <authorList>
            <person name="Sun Q."/>
            <person name="Mori K."/>
        </authorList>
    </citation>
    <scope>NUCLEOTIDE SEQUENCE [LARGE SCALE GENOMIC DNA]</scope>
    <source>
        <strain evidence="2 3">CECT 8726</strain>
    </source>
</reference>
<protein>
    <submittedName>
        <fullName evidence="2">Imm11 family protein</fullName>
    </submittedName>
</protein>
<dbReference type="EMBL" id="JBHMEA010000039">
    <property type="protein sequence ID" value="MFB9232411.1"/>
    <property type="molecule type" value="Genomic_DNA"/>
</dbReference>
<evidence type="ECO:0000259" key="1">
    <source>
        <dbReference type="Pfam" id="PF07791"/>
    </source>
</evidence>
<dbReference type="Proteomes" id="UP001589683">
    <property type="component" value="Unassembled WGS sequence"/>
</dbReference>
<feature type="domain" description="Immunity MXAN-0049 protein" evidence="1">
    <location>
        <begin position="50"/>
        <end position="197"/>
    </location>
</feature>